<dbReference type="Proteomes" id="UP001549076">
    <property type="component" value="Unassembled WGS sequence"/>
</dbReference>
<comment type="similarity">
    <text evidence="2">Belongs to the transposase 11 family.</text>
</comment>
<organism evidence="8 9">
    <name type="scientific">Aquamicrobium terrae</name>
    <dbReference type="NCBI Taxonomy" id="1324945"/>
    <lineage>
        <taxon>Bacteria</taxon>
        <taxon>Pseudomonadati</taxon>
        <taxon>Pseudomonadota</taxon>
        <taxon>Alphaproteobacteria</taxon>
        <taxon>Hyphomicrobiales</taxon>
        <taxon>Phyllobacteriaceae</taxon>
        <taxon>Aquamicrobium</taxon>
    </lineage>
</organism>
<accession>A0ABV2N0C3</accession>
<comment type="caution">
    <text evidence="8">The sequence shown here is derived from an EMBL/GenBank/DDBJ whole genome shotgun (WGS) entry which is preliminary data.</text>
</comment>
<keyword evidence="3" id="KW-0815">Transposition</keyword>
<comment type="function">
    <text evidence="1">Involved in the transposition of the insertion sequence IS5.</text>
</comment>
<feature type="domain" description="Transposase IS4-like" evidence="6">
    <location>
        <begin position="159"/>
        <end position="325"/>
    </location>
</feature>
<proteinExistence type="inferred from homology"/>
<dbReference type="Pfam" id="PF05598">
    <property type="entry name" value="DUF772"/>
    <property type="match status" value="1"/>
</dbReference>
<dbReference type="InterPro" id="IPR047959">
    <property type="entry name" value="Transpos_IS5"/>
</dbReference>
<keyword evidence="9" id="KW-1185">Reference proteome</keyword>
<evidence type="ECO:0000259" key="7">
    <source>
        <dbReference type="Pfam" id="PF05598"/>
    </source>
</evidence>
<feature type="domain" description="Transposase InsH N-terminal" evidence="7">
    <location>
        <begin position="43"/>
        <end position="132"/>
    </location>
</feature>
<dbReference type="InterPro" id="IPR002559">
    <property type="entry name" value="Transposase_11"/>
</dbReference>
<dbReference type="PANTHER" id="PTHR35604">
    <property type="entry name" value="TRANSPOSASE INSH FOR INSERTION SEQUENCE ELEMENT IS5A-RELATED"/>
    <property type="match status" value="1"/>
</dbReference>
<evidence type="ECO:0000256" key="4">
    <source>
        <dbReference type="ARBA" id="ARBA00023125"/>
    </source>
</evidence>
<evidence type="ECO:0000313" key="9">
    <source>
        <dbReference type="Proteomes" id="UP001549076"/>
    </source>
</evidence>
<gene>
    <name evidence="8" type="ORF">ABID37_002721</name>
</gene>
<protein>
    <submittedName>
        <fullName evidence="8">IS5 family transposase</fullName>
    </submittedName>
</protein>
<keyword evidence="4" id="KW-0238">DNA-binding</keyword>
<evidence type="ECO:0000256" key="2">
    <source>
        <dbReference type="ARBA" id="ARBA00010075"/>
    </source>
</evidence>
<dbReference type="NCBIfam" id="NF033581">
    <property type="entry name" value="transpos_IS5_4"/>
    <property type="match status" value="1"/>
</dbReference>
<dbReference type="EMBL" id="JBEPML010000008">
    <property type="protein sequence ID" value="MET3792504.1"/>
    <property type="molecule type" value="Genomic_DNA"/>
</dbReference>
<evidence type="ECO:0000256" key="5">
    <source>
        <dbReference type="ARBA" id="ARBA00023172"/>
    </source>
</evidence>
<dbReference type="Pfam" id="PF01609">
    <property type="entry name" value="DDE_Tnp_1"/>
    <property type="match status" value="1"/>
</dbReference>
<dbReference type="PANTHER" id="PTHR35604:SF2">
    <property type="entry name" value="TRANSPOSASE INSH FOR INSERTION SEQUENCE ELEMENT IS5A-RELATED"/>
    <property type="match status" value="1"/>
</dbReference>
<reference evidence="8 9" key="1">
    <citation type="submission" date="2024-06" db="EMBL/GenBank/DDBJ databases">
        <title>Genomic Encyclopedia of Type Strains, Phase IV (KMG-IV): sequencing the most valuable type-strain genomes for metagenomic binning, comparative biology and taxonomic classification.</title>
        <authorList>
            <person name="Goeker M."/>
        </authorList>
    </citation>
    <scope>NUCLEOTIDE SEQUENCE [LARGE SCALE GENOMIC DNA]</scope>
    <source>
        <strain evidence="8 9">DSM 27865</strain>
    </source>
</reference>
<evidence type="ECO:0000256" key="1">
    <source>
        <dbReference type="ARBA" id="ARBA00003544"/>
    </source>
</evidence>
<evidence type="ECO:0000256" key="3">
    <source>
        <dbReference type="ARBA" id="ARBA00022578"/>
    </source>
</evidence>
<keyword evidence="5" id="KW-0233">DNA recombination</keyword>
<dbReference type="InterPro" id="IPR008490">
    <property type="entry name" value="Transposase_InsH_N"/>
</dbReference>
<evidence type="ECO:0000259" key="6">
    <source>
        <dbReference type="Pfam" id="PF01609"/>
    </source>
</evidence>
<sequence length="336" mass="36856">MRGSLWTAPEVRDSIAPINGLRFAMSRRRIGQESFKFGDRRGTRGSSLDDLATIIDWAPVEHALSNISNAAKGEPAWPPLALFKAMLLSVWYDLSDVKLAEALDDRASFRRFCGFSASEPTPERTAFVRFRKALVERALDKVLFDAITTQLKTKAITVKTGTLVDATIIASASEGDGDARWVKHKGKAAVHGFKAHVGADAETALVEEVAITPANVNDGKAGPDALPDNPGEVFADSAYQGNHFGDAVRAKGGTPRIVVTGMWGRDEAETLRRLDAWNQPIHRVRGRIEKIFGTWKRSYGLRRMRWRGLAKAGVQVRLTAIAYNFKRTISIVAAAT</sequence>
<evidence type="ECO:0000313" key="8">
    <source>
        <dbReference type="EMBL" id="MET3792504.1"/>
    </source>
</evidence>
<dbReference type="RefSeq" id="WP_354195577.1">
    <property type="nucleotide sequence ID" value="NZ_JBEPML010000008.1"/>
</dbReference>
<name>A0ABV2N0C3_9HYPH</name>